<dbReference type="PANTHER" id="PTHR31977:SF1">
    <property type="entry name" value="UPF0696 PROTEIN C11ORF68"/>
    <property type="match status" value="1"/>
</dbReference>
<reference evidence="2" key="1">
    <citation type="journal article" date="2020" name="Stud. Mycol.">
        <title>101 Dothideomycetes genomes: a test case for predicting lifestyles and emergence of pathogens.</title>
        <authorList>
            <person name="Haridas S."/>
            <person name="Albert R."/>
            <person name="Binder M."/>
            <person name="Bloem J."/>
            <person name="Labutti K."/>
            <person name="Salamov A."/>
            <person name="Andreopoulos B."/>
            <person name="Baker S."/>
            <person name="Barry K."/>
            <person name="Bills G."/>
            <person name="Bluhm B."/>
            <person name="Cannon C."/>
            <person name="Castanera R."/>
            <person name="Culley D."/>
            <person name="Daum C."/>
            <person name="Ezra D."/>
            <person name="Gonzalez J."/>
            <person name="Henrissat B."/>
            <person name="Kuo A."/>
            <person name="Liang C."/>
            <person name="Lipzen A."/>
            <person name="Lutzoni F."/>
            <person name="Magnuson J."/>
            <person name="Mondo S."/>
            <person name="Nolan M."/>
            <person name="Ohm R."/>
            <person name="Pangilinan J."/>
            <person name="Park H.-J."/>
            <person name="Ramirez L."/>
            <person name="Alfaro M."/>
            <person name="Sun H."/>
            <person name="Tritt A."/>
            <person name="Yoshinaga Y."/>
            <person name="Zwiers L.-H."/>
            <person name="Turgeon B."/>
            <person name="Goodwin S."/>
            <person name="Spatafora J."/>
            <person name="Crous P."/>
            <person name="Grigoriev I."/>
        </authorList>
    </citation>
    <scope>NUCLEOTIDE SEQUENCE</scope>
    <source>
        <strain evidence="2">CBS 690.94</strain>
    </source>
</reference>
<dbReference type="OrthoDB" id="10067381at2759"/>
<dbReference type="Proteomes" id="UP000799764">
    <property type="component" value="Unassembled WGS sequence"/>
</dbReference>
<dbReference type="SUPFAM" id="SSF55418">
    <property type="entry name" value="eIF4e-like"/>
    <property type="match status" value="1"/>
</dbReference>
<dbReference type="EMBL" id="MU001499">
    <property type="protein sequence ID" value="KAF2445813.1"/>
    <property type="molecule type" value="Genomic_DNA"/>
</dbReference>
<gene>
    <name evidence="2" type="ORF">P171DRAFT_431202</name>
</gene>
<keyword evidence="3" id="KW-1185">Reference proteome</keyword>
<protein>
    <submittedName>
        <fullName evidence="2">DUF1917-domain-containing protein</fullName>
    </submittedName>
</protein>
<evidence type="ECO:0000313" key="2">
    <source>
        <dbReference type="EMBL" id="KAF2445813.1"/>
    </source>
</evidence>
<comment type="similarity">
    <text evidence="1">Belongs to the UPF0696 family.</text>
</comment>
<dbReference type="Gene3D" id="3.30.760.10">
    <property type="entry name" value="RNA Cap, Translation Initiation Factor Eif4e"/>
    <property type="match status" value="1"/>
</dbReference>
<evidence type="ECO:0000313" key="3">
    <source>
        <dbReference type="Proteomes" id="UP000799764"/>
    </source>
</evidence>
<name>A0A9P4PM42_9PLEO</name>
<dbReference type="InterPro" id="IPR023398">
    <property type="entry name" value="TIF_eIF4e-like"/>
</dbReference>
<dbReference type="InterPro" id="IPR015034">
    <property type="entry name" value="Bles03"/>
</dbReference>
<accession>A0A9P4PM42</accession>
<proteinExistence type="inferred from homology"/>
<sequence>MGQEDMVSGDGWISDDSSFYGDEYEQNRLETLCEKTLPVKSWTMRKIDLNAVTFKHRNAPLPAPSNPGERQPGCWQLSEMVEDFVRRLPPVSTSTYDHEWIWVHNPHQQIQSKSKVADVNNFTIRGRELLARSLQAREDIQLDVQKKNKSLITRRLNEESRLLQQHITDLASETNVLFGKWMLFPSVEDLTRIWRLVVDGVINNRLGPSAKVAPDEGKPGERLICIYTKDFQDKKDVLRVLRQLVSIGVVDPKLKPIYYKADAYTYLDIYKTSAAEYGLQASTYSSQKLLSEEKLQQAALNPRKQSSLNRFVGL</sequence>
<dbReference type="AlphaFoldDB" id="A0A9P4PM42"/>
<organism evidence="2 3">
    <name type="scientific">Karstenula rhodostoma CBS 690.94</name>
    <dbReference type="NCBI Taxonomy" id="1392251"/>
    <lineage>
        <taxon>Eukaryota</taxon>
        <taxon>Fungi</taxon>
        <taxon>Dikarya</taxon>
        <taxon>Ascomycota</taxon>
        <taxon>Pezizomycotina</taxon>
        <taxon>Dothideomycetes</taxon>
        <taxon>Pleosporomycetidae</taxon>
        <taxon>Pleosporales</taxon>
        <taxon>Massarineae</taxon>
        <taxon>Didymosphaeriaceae</taxon>
        <taxon>Karstenula</taxon>
    </lineage>
</organism>
<comment type="caution">
    <text evidence="2">The sequence shown here is derived from an EMBL/GenBank/DDBJ whole genome shotgun (WGS) entry which is preliminary data.</text>
</comment>
<dbReference type="Pfam" id="PF08939">
    <property type="entry name" value="Bles03"/>
    <property type="match status" value="1"/>
</dbReference>
<dbReference type="PANTHER" id="PTHR31977">
    <property type="entry name" value="UPF0696 PROTEIN C11ORF68"/>
    <property type="match status" value="1"/>
</dbReference>
<evidence type="ECO:0000256" key="1">
    <source>
        <dbReference type="ARBA" id="ARBA00010568"/>
    </source>
</evidence>